<dbReference type="AlphaFoldDB" id="A0A2V3IFY9"/>
<reference evidence="1 2" key="1">
    <citation type="journal article" date="2018" name="Mol. Biol. Evol.">
        <title>Analysis of the draft genome of the red seaweed Gracilariopsis chorda provides insights into genome size evolution in Rhodophyta.</title>
        <authorList>
            <person name="Lee J."/>
            <person name="Yang E.C."/>
            <person name="Graf L."/>
            <person name="Yang J.H."/>
            <person name="Qiu H."/>
            <person name="Zel Zion U."/>
            <person name="Chan C.X."/>
            <person name="Stephens T.G."/>
            <person name="Weber A.P.M."/>
            <person name="Boo G.H."/>
            <person name="Boo S.M."/>
            <person name="Kim K.M."/>
            <person name="Shin Y."/>
            <person name="Jung M."/>
            <person name="Lee S.J."/>
            <person name="Yim H.S."/>
            <person name="Lee J.H."/>
            <person name="Bhattacharya D."/>
            <person name="Yoon H.S."/>
        </authorList>
    </citation>
    <scope>NUCLEOTIDE SEQUENCE [LARGE SCALE GENOMIC DNA]</scope>
    <source>
        <strain evidence="1 2">SKKU-2015</strain>
        <tissue evidence="1">Whole body</tissue>
    </source>
</reference>
<sequence length="76" mass="8855">MGGETPRYPVPGEPYGGFKPIPPPRWQSRLGYAFGVTMWLWVFYRAKNDLPHMLGFEKPWEHHHGSHDEHESDATH</sequence>
<name>A0A2V3IFY9_9FLOR</name>
<accession>A0A2V3IFY9</accession>
<keyword evidence="2" id="KW-1185">Reference proteome</keyword>
<dbReference type="OrthoDB" id="531564at2759"/>
<protein>
    <recommendedName>
        <fullName evidence="3">NADH dehydrogenase [ubiquinone] 1 beta subcomplex subunit 2</fullName>
    </recommendedName>
</protein>
<dbReference type="EMBL" id="NBIV01000250">
    <property type="protein sequence ID" value="PXF40953.1"/>
    <property type="molecule type" value="Genomic_DNA"/>
</dbReference>
<proteinExistence type="predicted"/>
<evidence type="ECO:0000313" key="1">
    <source>
        <dbReference type="EMBL" id="PXF40953.1"/>
    </source>
</evidence>
<dbReference type="Proteomes" id="UP000247409">
    <property type="component" value="Unassembled WGS sequence"/>
</dbReference>
<dbReference type="GO" id="GO:0045271">
    <property type="term" value="C:respiratory chain complex I"/>
    <property type="evidence" value="ECO:0007669"/>
    <property type="project" value="InterPro"/>
</dbReference>
<comment type="caution">
    <text evidence="1">The sequence shown here is derived from an EMBL/GenBank/DDBJ whole genome shotgun (WGS) entry which is preliminary data.</text>
</comment>
<dbReference type="PANTHER" id="PTHR36987:SF1">
    <property type="entry name" value="NADH DEHYDROGENASE [UBIQUINONE] 1 BETA SUBCOMPLEX SUBUNIT 2"/>
    <property type="match status" value="1"/>
</dbReference>
<dbReference type="PANTHER" id="PTHR36987">
    <property type="entry name" value="NADH DEHYDROGENASE [UBIQUINONE] 1 BETA SUBCOMPLEX SUBUNIT 2-LIKE"/>
    <property type="match status" value="1"/>
</dbReference>
<evidence type="ECO:0000313" key="2">
    <source>
        <dbReference type="Proteomes" id="UP000247409"/>
    </source>
</evidence>
<dbReference type="GO" id="GO:0005743">
    <property type="term" value="C:mitochondrial inner membrane"/>
    <property type="evidence" value="ECO:0007669"/>
    <property type="project" value="InterPro"/>
</dbReference>
<evidence type="ECO:0008006" key="3">
    <source>
        <dbReference type="Google" id="ProtNLM"/>
    </source>
</evidence>
<dbReference type="InterPro" id="IPR044980">
    <property type="entry name" value="NDUFB2_plant/fungi"/>
</dbReference>
<organism evidence="1 2">
    <name type="scientific">Gracilariopsis chorda</name>
    <dbReference type="NCBI Taxonomy" id="448386"/>
    <lineage>
        <taxon>Eukaryota</taxon>
        <taxon>Rhodophyta</taxon>
        <taxon>Florideophyceae</taxon>
        <taxon>Rhodymeniophycidae</taxon>
        <taxon>Gracilariales</taxon>
        <taxon>Gracilariaceae</taxon>
        <taxon>Gracilariopsis</taxon>
    </lineage>
</organism>
<gene>
    <name evidence="1" type="ORF">BWQ96_09348</name>
</gene>